<keyword evidence="1" id="KW-0238">DNA-binding</keyword>
<dbReference type="InterPro" id="IPR009061">
    <property type="entry name" value="DNA-bd_dom_put_sf"/>
</dbReference>
<evidence type="ECO:0000259" key="3">
    <source>
        <dbReference type="PROSITE" id="PS50937"/>
    </source>
</evidence>
<dbReference type="SUPFAM" id="SSF46955">
    <property type="entry name" value="Putative DNA-binding domain"/>
    <property type="match status" value="1"/>
</dbReference>
<dbReference type="PANTHER" id="PTHR30204:SF15">
    <property type="entry name" value="BLL5018 PROTEIN"/>
    <property type="match status" value="1"/>
</dbReference>
<evidence type="ECO:0000256" key="1">
    <source>
        <dbReference type="ARBA" id="ARBA00023125"/>
    </source>
</evidence>
<sequence>VKRSLGTKLYYSIGEVAELTQLQPHTLRAWEKEFNCLRPKRMGKNRAYRERDIGVILLIQRLLYQERYSTRGAQLRLKNEPDPVRTASDNVPALLKGEVVLPPSANQSATASEQTEPAPQEARPSSESGSSTPVEPRRDTRVEALRQQVLTELRELISLLS</sequence>
<dbReference type="GO" id="GO:0003700">
    <property type="term" value="F:DNA-binding transcription factor activity"/>
    <property type="evidence" value="ECO:0007669"/>
    <property type="project" value="InterPro"/>
</dbReference>
<organism evidence="4">
    <name type="scientific">marine metagenome</name>
    <dbReference type="NCBI Taxonomy" id="408172"/>
    <lineage>
        <taxon>unclassified sequences</taxon>
        <taxon>metagenomes</taxon>
        <taxon>ecological metagenomes</taxon>
    </lineage>
</organism>
<reference evidence="4" key="1">
    <citation type="submission" date="2018-05" db="EMBL/GenBank/DDBJ databases">
        <authorList>
            <person name="Lanie J.A."/>
            <person name="Ng W.-L."/>
            <person name="Kazmierczak K.M."/>
            <person name="Andrzejewski T.M."/>
            <person name="Davidsen T.M."/>
            <person name="Wayne K.J."/>
            <person name="Tettelin H."/>
            <person name="Glass J.I."/>
            <person name="Rusch D."/>
            <person name="Podicherti R."/>
            <person name="Tsui H.-C.T."/>
            <person name="Winkler M.E."/>
        </authorList>
    </citation>
    <scope>NUCLEOTIDE SEQUENCE</scope>
</reference>
<gene>
    <name evidence="4" type="ORF">METZ01_LOCUS437917</name>
</gene>
<dbReference type="Gene3D" id="1.10.1660.10">
    <property type="match status" value="1"/>
</dbReference>
<dbReference type="AlphaFoldDB" id="A0A382YPB7"/>
<protein>
    <recommendedName>
        <fullName evidence="3">HTH merR-type domain-containing protein</fullName>
    </recommendedName>
</protein>
<feature type="region of interest" description="Disordered" evidence="2">
    <location>
        <begin position="72"/>
        <end position="142"/>
    </location>
</feature>
<dbReference type="Pfam" id="PF13411">
    <property type="entry name" value="MerR_1"/>
    <property type="match status" value="1"/>
</dbReference>
<dbReference type="InterPro" id="IPR000551">
    <property type="entry name" value="MerR-type_HTH_dom"/>
</dbReference>
<name>A0A382YPB7_9ZZZZ</name>
<dbReference type="EMBL" id="UINC01177427">
    <property type="protein sequence ID" value="SVD85063.1"/>
    <property type="molecule type" value="Genomic_DNA"/>
</dbReference>
<accession>A0A382YPB7</accession>
<dbReference type="GO" id="GO:0003677">
    <property type="term" value="F:DNA binding"/>
    <property type="evidence" value="ECO:0007669"/>
    <property type="project" value="UniProtKB-KW"/>
</dbReference>
<feature type="non-terminal residue" evidence="4">
    <location>
        <position position="1"/>
    </location>
</feature>
<evidence type="ECO:0000256" key="2">
    <source>
        <dbReference type="SAM" id="MobiDB-lite"/>
    </source>
</evidence>
<feature type="domain" description="HTH merR-type" evidence="3">
    <location>
        <begin position="10"/>
        <end position="33"/>
    </location>
</feature>
<evidence type="ECO:0000313" key="4">
    <source>
        <dbReference type="EMBL" id="SVD85063.1"/>
    </source>
</evidence>
<dbReference type="PROSITE" id="PS50937">
    <property type="entry name" value="HTH_MERR_2"/>
    <property type="match status" value="1"/>
</dbReference>
<dbReference type="PANTHER" id="PTHR30204">
    <property type="entry name" value="REDOX-CYCLING DRUG-SENSING TRANSCRIPTIONAL ACTIVATOR SOXR"/>
    <property type="match status" value="1"/>
</dbReference>
<dbReference type="InterPro" id="IPR047057">
    <property type="entry name" value="MerR_fam"/>
</dbReference>
<dbReference type="SMART" id="SM00422">
    <property type="entry name" value="HTH_MERR"/>
    <property type="match status" value="1"/>
</dbReference>
<feature type="compositionally biased region" description="Polar residues" evidence="2">
    <location>
        <begin position="104"/>
        <end position="133"/>
    </location>
</feature>
<proteinExistence type="predicted"/>